<dbReference type="PANTHER" id="PTHR47272">
    <property type="entry name" value="DDE_TNP_1_7 DOMAIN-CONTAINING PROTEIN"/>
    <property type="match status" value="1"/>
</dbReference>
<evidence type="ECO:0000313" key="2">
    <source>
        <dbReference type="EMBL" id="KAK8787135.1"/>
    </source>
</evidence>
<keyword evidence="3" id="KW-1185">Reference proteome</keyword>
<dbReference type="AlphaFoldDB" id="A0AAQ4FK70"/>
<dbReference type="Pfam" id="PF13843">
    <property type="entry name" value="DDE_Tnp_1_7"/>
    <property type="match status" value="1"/>
</dbReference>
<organism evidence="2 3">
    <name type="scientific">Amblyomma americanum</name>
    <name type="common">Lone star tick</name>
    <dbReference type="NCBI Taxonomy" id="6943"/>
    <lineage>
        <taxon>Eukaryota</taxon>
        <taxon>Metazoa</taxon>
        <taxon>Ecdysozoa</taxon>
        <taxon>Arthropoda</taxon>
        <taxon>Chelicerata</taxon>
        <taxon>Arachnida</taxon>
        <taxon>Acari</taxon>
        <taxon>Parasitiformes</taxon>
        <taxon>Ixodida</taxon>
        <taxon>Ixodoidea</taxon>
        <taxon>Ixodidae</taxon>
        <taxon>Amblyomminae</taxon>
        <taxon>Amblyomma</taxon>
    </lineage>
</organism>
<feature type="domain" description="PiggyBac transposable element-derived protein" evidence="1">
    <location>
        <begin position="2"/>
        <end position="60"/>
    </location>
</feature>
<comment type="caution">
    <text evidence="2">The sequence shown here is derived from an EMBL/GenBank/DDBJ whole genome shotgun (WGS) entry which is preliminary data.</text>
</comment>
<dbReference type="EMBL" id="JARKHS020002066">
    <property type="protein sequence ID" value="KAK8787135.1"/>
    <property type="molecule type" value="Genomic_DNA"/>
</dbReference>
<feature type="non-terminal residue" evidence="2">
    <location>
        <position position="74"/>
    </location>
</feature>
<proteinExistence type="predicted"/>
<dbReference type="InterPro" id="IPR029526">
    <property type="entry name" value="PGBD"/>
</dbReference>
<gene>
    <name evidence="2" type="ORF">V5799_023089</name>
</gene>
<evidence type="ECO:0000313" key="3">
    <source>
        <dbReference type="Proteomes" id="UP001321473"/>
    </source>
</evidence>
<name>A0AAQ4FK70_AMBAM</name>
<evidence type="ECO:0000259" key="1">
    <source>
        <dbReference type="Pfam" id="PF13843"/>
    </source>
</evidence>
<dbReference type="PANTHER" id="PTHR47272:SF1">
    <property type="entry name" value="PIGGYBAC TRANSPOSABLE ELEMENT-DERIVED PROTEIN 3-LIKE"/>
    <property type="match status" value="1"/>
</dbReference>
<reference evidence="2 3" key="1">
    <citation type="journal article" date="2023" name="Arcadia Sci">
        <title>De novo assembly of a long-read Amblyomma americanum tick genome.</title>
        <authorList>
            <person name="Chou S."/>
            <person name="Poskanzer K.E."/>
            <person name="Rollins M."/>
            <person name="Thuy-Boun P.S."/>
        </authorList>
    </citation>
    <scope>NUCLEOTIDE SEQUENCE [LARGE SCALE GENOMIC DNA]</scope>
    <source>
        <strain evidence="2">F_SG_1</strain>
        <tissue evidence="2">Salivary glands</tissue>
    </source>
</reference>
<sequence>MSVEELVRFVGVALYMSIIHLPSTRDYRKSSIEHHKVSEVMSLNRWEKLKQFLHFNDNEKFIAPGQIGHDRLHK</sequence>
<protein>
    <recommendedName>
        <fullName evidence="1">PiggyBac transposable element-derived protein domain-containing protein</fullName>
    </recommendedName>
</protein>
<dbReference type="Proteomes" id="UP001321473">
    <property type="component" value="Unassembled WGS sequence"/>
</dbReference>
<accession>A0AAQ4FK70</accession>